<keyword evidence="3" id="KW-1185">Reference proteome</keyword>
<name>A0A165PHQ8_EXIGL</name>
<feature type="region of interest" description="Disordered" evidence="1">
    <location>
        <begin position="108"/>
        <end position="131"/>
    </location>
</feature>
<proteinExistence type="predicted"/>
<dbReference type="Proteomes" id="UP000077266">
    <property type="component" value="Unassembled WGS sequence"/>
</dbReference>
<sequence>MFTSALVSRIAQRASATIKDLRMSPAERMAAGKIPYKSATPAGLNKNELDDDTASTRAYIACAPSLKDVELEEEPELELWPQPRDLKDSDSEIVFYQASIYSNFETEELEDSGSDADMTSCPSNATTETDSDIESELEELPGLYLASTSSWSIEAANDHGMRNVKDDTLRVDIRGLGLESLMDVVMKEWDSRAAVLNVRSPRIM</sequence>
<dbReference type="EMBL" id="KV425889">
    <property type="protein sequence ID" value="KZW02195.1"/>
    <property type="molecule type" value="Genomic_DNA"/>
</dbReference>
<evidence type="ECO:0000256" key="1">
    <source>
        <dbReference type="SAM" id="MobiDB-lite"/>
    </source>
</evidence>
<organism evidence="2 3">
    <name type="scientific">Exidia glandulosa HHB12029</name>
    <dbReference type="NCBI Taxonomy" id="1314781"/>
    <lineage>
        <taxon>Eukaryota</taxon>
        <taxon>Fungi</taxon>
        <taxon>Dikarya</taxon>
        <taxon>Basidiomycota</taxon>
        <taxon>Agaricomycotina</taxon>
        <taxon>Agaricomycetes</taxon>
        <taxon>Auriculariales</taxon>
        <taxon>Exidiaceae</taxon>
        <taxon>Exidia</taxon>
    </lineage>
</organism>
<evidence type="ECO:0000313" key="2">
    <source>
        <dbReference type="EMBL" id="KZW02195.1"/>
    </source>
</evidence>
<evidence type="ECO:0000313" key="3">
    <source>
        <dbReference type="Proteomes" id="UP000077266"/>
    </source>
</evidence>
<gene>
    <name evidence="2" type="ORF">EXIGLDRAFT_707625</name>
</gene>
<reference evidence="2 3" key="1">
    <citation type="journal article" date="2016" name="Mol. Biol. Evol.">
        <title>Comparative Genomics of Early-Diverging Mushroom-Forming Fungi Provides Insights into the Origins of Lignocellulose Decay Capabilities.</title>
        <authorList>
            <person name="Nagy L.G."/>
            <person name="Riley R."/>
            <person name="Tritt A."/>
            <person name="Adam C."/>
            <person name="Daum C."/>
            <person name="Floudas D."/>
            <person name="Sun H."/>
            <person name="Yadav J.S."/>
            <person name="Pangilinan J."/>
            <person name="Larsson K.H."/>
            <person name="Matsuura K."/>
            <person name="Barry K."/>
            <person name="Labutti K."/>
            <person name="Kuo R."/>
            <person name="Ohm R.A."/>
            <person name="Bhattacharya S.S."/>
            <person name="Shirouzu T."/>
            <person name="Yoshinaga Y."/>
            <person name="Martin F.M."/>
            <person name="Grigoriev I.V."/>
            <person name="Hibbett D.S."/>
        </authorList>
    </citation>
    <scope>NUCLEOTIDE SEQUENCE [LARGE SCALE GENOMIC DNA]</scope>
    <source>
        <strain evidence="2 3">HHB12029</strain>
    </source>
</reference>
<accession>A0A165PHQ8</accession>
<dbReference type="AlphaFoldDB" id="A0A165PHQ8"/>
<protein>
    <submittedName>
        <fullName evidence="2">Uncharacterized protein</fullName>
    </submittedName>
</protein>
<dbReference type="InParanoid" id="A0A165PHQ8"/>